<dbReference type="InterPro" id="IPR050832">
    <property type="entry name" value="Bact_Acetyltransf"/>
</dbReference>
<dbReference type="Proteomes" id="UP001226434">
    <property type="component" value="Unassembled WGS sequence"/>
</dbReference>
<dbReference type="PANTHER" id="PTHR43877:SF2">
    <property type="entry name" value="AMINOALKYLPHOSPHONATE N-ACETYLTRANSFERASE-RELATED"/>
    <property type="match status" value="1"/>
</dbReference>
<keyword evidence="1" id="KW-0808">Transferase</keyword>
<evidence type="ECO:0000313" key="5">
    <source>
        <dbReference type="Proteomes" id="UP001226434"/>
    </source>
</evidence>
<dbReference type="InterPro" id="IPR016181">
    <property type="entry name" value="Acyl_CoA_acyltransferase"/>
</dbReference>
<organism evidence="4 5">
    <name type="scientific">Pinibacter soli</name>
    <dbReference type="NCBI Taxonomy" id="3044211"/>
    <lineage>
        <taxon>Bacteria</taxon>
        <taxon>Pseudomonadati</taxon>
        <taxon>Bacteroidota</taxon>
        <taxon>Chitinophagia</taxon>
        <taxon>Chitinophagales</taxon>
        <taxon>Chitinophagaceae</taxon>
        <taxon>Pinibacter</taxon>
    </lineage>
</organism>
<keyword evidence="2" id="KW-0012">Acyltransferase</keyword>
<dbReference type="InterPro" id="IPR000182">
    <property type="entry name" value="GNAT_dom"/>
</dbReference>
<evidence type="ECO:0000313" key="4">
    <source>
        <dbReference type="EMBL" id="MDI3321236.1"/>
    </source>
</evidence>
<name>A0ABT6RF91_9BACT</name>
<proteinExistence type="predicted"/>
<gene>
    <name evidence="4" type="ORF">QJ048_15685</name>
</gene>
<dbReference type="EMBL" id="JASBRG010000007">
    <property type="protein sequence ID" value="MDI3321236.1"/>
    <property type="molecule type" value="Genomic_DNA"/>
</dbReference>
<evidence type="ECO:0000259" key="3">
    <source>
        <dbReference type="PROSITE" id="PS51186"/>
    </source>
</evidence>
<evidence type="ECO:0000256" key="2">
    <source>
        <dbReference type="ARBA" id="ARBA00023315"/>
    </source>
</evidence>
<comment type="caution">
    <text evidence="4">The sequence shown here is derived from an EMBL/GenBank/DDBJ whole genome shotgun (WGS) entry which is preliminary data.</text>
</comment>
<evidence type="ECO:0000256" key="1">
    <source>
        <dbReference type="ARBA" id="ARBA00022679"/>
    </source>
</evidence>
<dbReference type="PANTHER" id="PTHR43877">
    <property type="entry name" value="AMINOALKYLPHOSPHONATE N-ACETYLTRANSFERASE-RELATED-RELATED"/>
    <property type="match status" value="1"/>
</dbReference>
<protein>
    <submittedName>
        <fullName evidence="4">GNAT family N-acetyltransferase</fullName>
    </submittedName>
</protein>
<sequence>MTTSLKDGVRIRAVEEKDYGAVVELLAELDYPDNSVASFAKRYASYSEHEGIAFVYEKHDEVIGFIAFARFPLFHCDGFAGRITALCVKQNHRSAGIGRELIQFIEELARNTGCAVLEVTTKLSRLQTHKFYLQNGFMETHKRYNKKSC</sequence>
<dbReference type="CDD" id="cd04301">
    <property type="entry name" value="NAT_SF"/>
    <property type="match status" value="1"/>
</dbReference>
<dbReference type="Gene3D" id="3.40.630.30">
    <property type="match status" value="1"/>
</dbReference>
<accession>A0ABT6RF91</accession>
<keyword evidence="5" id="KW-1185">Reference proteome</keyword>
<dbReference type="Pfam" id="PF00583">
    <property type="entry name" value="Acetyltransf_1"/>
    <property type="match status" value="1"/>
</dbReference>
<dbReference type="PROSITE" id="PS51186">
    <property type="entry name" value="GNAT"/>
    <property type="match status" value="1"/>
</dbReference>
<feature type="domain" description="N-acetyltransferase" evidence="3">
    <location>
        <begin position="9"/>
        <end position="149"/>
    </location>
</feature>
<dbReference type="SUPFAM" id="SSF55729">
    <property type="entry name" value="Acyl-CoA N-acyltransferases (Nat)"/>
    <property type="match status" value="1"/>
</dbReference>
<reference evidence="4 5" key="1">
    <citation type="submission" date="2023-05" db="EMBL/GenBank/DDBJ databases">
        <title>Genome sequence of Pinibacter sp. MAH-24.</title>
        <authorList>
            <person name="Huq M.A."/>
        </authorList>
    </citation>
    <scope>NUCLEOTIDE SEQUENCE [LARGE SCALE GENOMIC DNA]</scope>
    <source>
        <strain evidence="4 5">MAH-24</strain>
    </source>
</reference>
<dbReference type="RefSeq" id="WP_282335346.1">
    <property type="nucleotide sequence ID" value="NZ_JASBRG010000007.1"/>
</dbReference>